<evidence type="ECO:0008006" key="5">
    <source>
        <dbReference type="Google" id="ProtNLM"/>
    </source>
</evidence>
<evidence type="ECO:0000313" key="4">
    <source>
        <dbReference type="Proteomes" id="UP000019489"/>
    </source>
</evidence>
<dbReference type="STRING" id="1386089.N865_19645"/>
<keyword evidence="2" id="KW-0472">Membrane</keyword>
<evidence type="ECO:0000256" key="1">
    <source>
        <dbReference type="SAM" id="MobiDB-lite"/>
    </source>
</evidence>
<evidence type="ECO:0000313" key="3">
    <source>
        <dbReference type="EMBL" id="EWS99936.1"/>
    </source>
</evidence>
<feature type="transmembrane region" description="Helical" evidence="2">
    <location>
        <begin position="642"/>
        <end position="660"/>
    </location>
</feature>
<name>W9G3Q3_9MICO</name>
<proteinExistence type="predicted"/>
<sequence>MAEAQQHDGGEVGAESPPDPAATDELQIVAGSDLRAILLSGGVYTHEMRKHLRPSATWESDGNRFTLTDAVVQGVLDLRDAAIAANLTFKGCQFQDELRLDGLQARSLRFTYCEIPNGISLADGRVREVLSIEDCAFGDAAIGASGLTAQYFNVTNCHCGRLDARDVQISRGLSLRKVVVESDVMGTVDLGDARIGGPIFVVGGCLLGDSLLLRGIKAESVWIEDSHVQGHVMHPGVDLDRAEIVGEVRVRSSFVAGGISLQKSSIGGLSLEGILEDRHTRYAAVDCRGAEFDGSVALGSTFGALEVSGSVDFASARVRGNFIIGAGAEFAPSGPGHDTAVCCDRALIDGDVRVDYGWSSEGPPPIPGMSLFGCKTGGGVAIGRRIVGDGLLLDGTKVSQSLKVDRGATLLRAVDLGAESVDLDGSFGTDEGGSEVAGVLLLDGAQVAKSLNVAGSLLGSLRMVDVSAETIRVSTEMRCLEAPANLAGAHAQALDITDLRGCAEAILERIRVDDLDLMGLEEVPMRLDLRDAEVGKLSIGCTKGKALSMDLDGAQIRAIQPSPEEVPVIDRYDLIARDATKHSPRAFMMLADVYRRGGYPWAATETLIENERRRRIGGSALARAWSWLQLHVTGYGYRSGRAFRWLFAFWILGSLILFLMRSQFVVPEGSSAVVPFRPELYLLDQLLPFLSTGQDVYTATGAAMWTVPALVVLGWVLFSAVAAGLASATRRGD</sequence>
<dbReference type="Proteomes" id="UP000019489">
    <property type="component" value="Unassembled WGS sequence"/>
</dbReference>
<dbReference type="OrthoDB" id="5194370at2"/>
<organism evidence="3 4">
    <name type="scientific">Intrasporangium oryzae NRRL B-24470</name>
    <dbReference type="NCBI Taxonomy" id="1386089"/>
    <lineage>
        <taxon>Bacteria</taxon>
        <taxon>Bacillati</taxon>
        <taxon>Actinomycetota</taxon>
        <taxon>Actinomycetes</taxon>
        <taxon>Micrococcales</taxon>
        <taxon>Intrasporangiaceae</taxon>
        <taxon>Intrasporangium</taxon>
    </lineage>
</organism>
<comment type="caution">
    <text evidence="3">The sequence shown here is derived from an EMBL/GenBank/DDBJ whole genome shotgun (WGS) entry which is preliminary data.</text>
</comment>
<dbReference type="EMBL" id="AWSA01000063">
    <property type="protein sequence ID" value="EWS99936.1"/>
    <property type="molecule type" value="Genomic_DNA"/>
</dbReference>
<keyword evidence="2" id="KW-1133">Transmembrane helix</keyword>
<dbReference type="AlphaFoldDB" id="W9G3Q3"/>
<protein>
    <recommendedName>
        <fullName evidence="5">Oxidoreductase</fullName>
    </recommendedName>
</protein>
<dbReference type="RefSeq" id="WP_034809557.1">
    <property type="nucleotide sequence ID" value="NZ_AWSA01000063.1"/>
</dbReference>
<keyword evidence="4" id="KW-1185">Reference proteome</keyword>
<accession>W9G3Q3</accession>
<feature type="transmembrane region" description="Helical" evidence="2">
    <location>
        <begin position="702"/>
        <end position="726"/>
    </location>
</feature>
<reference evidence="3 4" key="1">
    <citation type="submission" date="2013-08" db="EMBL/GenBank/DDBJ databases">
        <title>Intrasporangium oryzae NRRL B-24470.</title>
        <authorList>
            <person name="Liu H."/>
            <person name="Wang G."/>
        </authorList>
    </citation>
    <scope>NUCLEOTIDE SEQUENCE [LARGE SCALE GENOMIC DNA]</scope>
    <source>
        <strain evidence="3 4">NRRL B-24470</strain>
    </source>
</reference>
<dbReference type="eggNOG" id="COG3210">
    <property type="taxonomic scope" value="Bacteria"/>
</dbReference>
<feature type="region of interest" description="Disordered" evidence="1">
    <location>
        <begin position="1"/>
        <end position="22"/>
    </location>
</feature>
<keyword evidence="2" id="KW-0812">Transmembrane</keyword>
<feature type="compositionally biased region" description="Basic and acidic residues" evidence="1">
    <location>
        <begin position="1"/>
        <end position="10"/>
    </location>
</feature>
<gene>
    <name evidence="3" type="ORF">N865_19645</name>
</gene>
<evidence type="ECO:0000256" key="2">
    <source>
        <dbReference type="SAM" id="Phobius"/>
    </source>
</evidence>